<dbReference type="InterPro" id="IPR050378">
    <property type="entry name" value="Metallo-dep_Hydrolases_sf"/>
</dbReference>
<reference evidence="2" key="1">
    <citation type="submission" date="2019-11" db="EMBL/GenBank/DDBJ databases">
        <authorList>
            <person name="Feng L."/>
        </authorList>
    </citation>
    <scope>NUCLEOTIDE SEQUENCE</scope>
    <source>
        <strain evidence="2">RgnavusLFYP36</strain>
    </source>
</reference>
<dbReference type="Pfam" id="PF07969">
    <property type="entry name" value="Amidohydro_3"/>
    <property type="match status" value="1"/>
</dbReference>
<keyword evidence="2" id="KW-0378">Hydrolase</keyword>
<gene>
    <name evidence="2" type="ORF">RGLFYP36_02825</name>
</gene>
<dbReference type="InterPro" id="IPR013108">
    <property type="entry name" value="Amidohydro_3"/>
</dbReference>
<dbReference type="SUPFAM" id="SSF51556">
    <property type="entry name" value="Metallo-dependent hydrolases"/>
    <property type="match status" value="1"/>
</dbReference>
<feature type="domain" description="Amidohydrolase 3" evidence="1">
    <location>
        <begin position="430"/>
        <end position="520"/>
    </location>
</feature>
<dbReference type="PANTHER" id="PTHR11647:SF1">
    <property type="entry name" value="COLLAPSIN RESPONSE MEDIATOR PROTEIN"/>
    <property type="match status" value="1"/>
</dbReference>
<dbReference type="RefSeq" id="WP_173865323.1">
    <property type="nucleotide sequence ID" value="NZ_CACRUU010000116.1"/>
</dbReference>
<dbReference type="AlphaFoldDB" id="A0A6N3H5Q3"/>
<dbReference type="Gene3D" id="3.20.20.140">
    <property type="entry name" value="Metal-dependent hydrolases"/>
    <property type="match status" value="2"/>
</dbReference>
<proteinExistence type="predicted"/>
<sequence>MSYVLIKNGYIYDGLGNPPFVGSLLLEDENIKEIFIGKEVYKLKNLENTSIIDAEGYIITPGFIDIHRHCDIQPFYGTEFGTTLLSQGITTVVAGNCGFSMVPIPLDEELSKEIYDFSEPVLGKPFREIKTISDYFSKLGNINLPVNFATMIGCGTIKSSIKGFSNTPFNSEEIKKAVSYIEQAVEMGVVGVSAGIMYIPECYNFKEDYIRMLQPLKKHNIPWCVHIRGEGNSLVSSITEVIDIAEKVRCPVEISHFKSCGKNNWNREIFKAIDCIELARKNGIEVACDFYPYTGGSTSLVTMIPPQLIKGDIKKILNSFETGEGIQNFRDSLKYTYADWDNYALSLGWDRILITGVNHEKNIKYIGKTVADSVINYNFSDAAEFVGYLLNDEEGKVSIVNMSMCQEDVDVVAKLPYSCVISDAIYAETNMPHPRMYGAFPKIIREYVNERKIYSLETAVKKMTSMPAKRVGITGRGAIKVGYYADINIFKLDEFKDNATYENPKQLATGLDKCFVNGKIAWSKNKVVNDSCGKKICKN</sequence>
<dbReference type="EC" id="3.5.1.82" evidence="2"/>
<name>A0A6N3H5Q3_MEDGN</name>
<protein>
    <submittedName>
        <fullName evidence="2">N-acyl-D-glutamate deacylase</fullName>
        <ecNumber evidence="2">3.5.1.82</ecNumber>
    </submittedName>
</protein>
<dbReference type="PANTHER" id="PTHR11647">
    <property type="entry name" value="HYDRANTOINASE/DIHYDROPYRIMIDINASE FAMILY MEMBER"/>
    <property type="match status" value="1"/>
</dbReference>
<accession>A0A6N3H5Q3</accession>
<dbReference type="InterPro" id="IPR011059">
    <property type="entry name" value="Metal-dep_hydrolase_composite"/>
</dbReference>
<dbReference type="GO" id="GO:0047421">
    <property type="term" value="F:N-acyl-D-glutamate deacylase activity"/>
    <property type="evidence" value="ECO:0007669"/>
    <property type="project" value="UniProtKB-EC"/>
</dbReference>
<dbReference type="EMBL" id="CACRUU010000116">
    <property type="protein sequence ID" value="VYU71581.1"/>
    <property type="molecule type" value="Genomic_DNA"/>
</dbReference>
<dbReference type="SUPFAM" id="SSF51338">
    <property type="entry name" value="Composite domain of metallo-dependent hydrolases"/>
    <property type="match status" value="2"/>
</dbReference>
<evidence type="ECO:0000259" key="1">
    <source>
        <dbReference type="Pfam" id="PF07969"/>
    </source>
</evidence>
<dbReference type="InterPro" id="IPR032466">
    <property type="entry name" value="Metal_Hydrolase"/>
</dbReference>
<organism evidence="2">
    <name type="scientific">Mediterraneibacter gnavus</name>
    <name type="common">Ruminococcus gnavus</name>
    <dbReference type="NCBI Taxonomy" id="33038"/>
    <lineage>
        <taxon>Bacteria</taxon>
        <taxon>Bacillati</taxon>
        <taxon>Bacillota</taxon>
        <taxon>Clostridia</taxon>
        <taxon>Lachnospirales</taxon>
        <taxon>Lachnospiraceae</taxon>
        <taxon>Mediterraneibacter</taxon>
    </lineage>
</organism>
<evidence type="ECO:0000313" key="2">
    <source>
        <dbReference type="EMBL" id="VYU71581.1"/>
    </source>
</evidence>